<evidence type="ECO:0000313" key="2">
    <source>
        <dbReference type="Proteomes" id="UP000729913"/>
    </source>
</evidence>
<gene>
    <name evidence="1" type="ORF">G9C98_003526</name>
</gene>
<dbReference type="Proteomes" id="UP000729913">
    <property type="component" value="Unassembled WGS sequence"/>
</dbReference>
<comment type="caution">
    <text evidence="1">The sequence shown here is derived from an EMBL/GenBank/DDBJ whole genome shotgun (WGS) entry which is preliminary data.</text>
</comment>
<accession>A0A8J5RGC3</accession>
<dbReference type="EMBL" id="JAAOIC020000039">
    <property type="protein sequence ID" value="KAG8039219.1"/>
    <property type="molecule type" value="Genomic_DNA"/>
</dbReference>
<dbReference type="AlphaFoldDB" id="A0A8J5RGC3"/>
<evidence type="ECO:0000313" key="1">
    <source>
        <dbReference type="EMBL" id="KAG8039219.1"/>
    </source>
</evidence>
<organism evidence="1 2">
    <name type="scientific">Cotesia typhae</name>
    <dbReference type="NCBI Taxonomy" id="2053667"/>
    <lineage>
        <taxon>Eukaryota</taxon>
        <taxon>Metazoa</taxon>
        <taxon>Ecdysozoa</taxon>
        <taxon>Arthropoda</taxon>
        <taxon>Hexapoda</taxon>
        <taxon>Insecta</taxon>
        <taxon>Pterygota</taxon>
        <taxon>Neoptera</taxon>
        <taxon>Endopterygota</taxon>
        <taxon>Hymenoptera</taxon>
        <taxon>Apocrita</taxon>
        <taxon>Ichneumonoidea</taxon>
        <taxon>Braconidae</taxon>
        <taxon>Microgastrinae</taxon>
        <taxon>Cotesia</taxon>
    </lineage>
</organism>
<proteinExistence type="predicted"/>
<reference evidence="1" key="2">
    <citation type="submission" date="2021-04" db="EMBL/GenBank/DDBJ databases">
        <title>Genome-wide patterns of bracovirus chromosomal integration into multiple host tissues during parasitism.</title>
        <authorList>
            <person name="Chebbi M.A.C."/>
        </authorList>
    </citation>
    <scope>NUCLEOTIDE SEQUENCE</scope>
    <source>
        <tissue evidence="1">Whole body</tissue>
    </source>
</reference>
<sequence length="73" mass="8399">MFVTVIALRLLSVNVPPYKFKDETAHLICRQARDHHDKAYFNGNTFDTQLNLLCPFGNQFTARLSSKEKNAEL</sequence>
<reference evidence="1" key="1">
    <citation type="submission" date="2020-03" db="EMBL/GenBank/DDBJ databases">
        <authorList>
            <person name="Chebbi M.A."/>
            <person name="Drezen J.M."/>
        </authorList>
    </citation>
    <scope>NUCLEOTIDE SEQUENCE</scope>
    <source>
        <tissue evidence="1">Whole body</tissue>
    </source>
</reference>
<name>A0A8J5RGC3_9HYME</name>
<keyword evidence="2" id="KW-1185">Reference proteome</keyword>
<protein>
    <submittedName>
        <fullName evidence="1">Uncharacterized protein</fullName>
    </submittedName>
</protein>